<evidence type="ECO:0000256" key="3">
    <source>
        <dbReference type="ARBA" id="ARBA00011355"/>
    </source>
</evidence>
<evidence type="ECO:0000313" key="10">
    <source>
        <dbReference type="Proteomes" id="UP001252243"/>
    </source>
</evidence>
<dbReference type="PANTHER" id="PTHR21294:SF8">
    <property type="entry name" value="ELECTRON TRANSFER FLAVOPROTEIN SUBUNIT BETA"/>
    <property type="match status" value="1"/>
</dbReference>
<dbReference type="SUPFAM" id="SSF52402">
    <property type="entry name" value="Adenine nucleotide alpha hydrolases-like"/>
    <property type="match status" value="1"/>
</dbReference>
<dbReference type="Pfam" id="PF01012">
    <property type="entry name" value="ETF"/>
    <property type="match status" value="1"/>
</dbReference>
<keyword evidence="5" id="KW-0813">Transport</keyword>
<dbReference type="InterPro" id="IPR012255">
    <property type="entry name" value="ETF_b"/>
</dbReference>
<comment type="similarity">
    <text evidence="2">Belongs to the ETF beta-subunit/FixA family.</text>
</comment>
<dbReference type="InterPro" id="IPR033948">
    <property type="entry name" value="ETF_beta_N"/>
</dbReference>
<organism evidence="9 10">
    <name type="scientific">Arthrobacter ginsengisoli</name>
    <dbReference type="NCBI Taxonomy" id="1356565"/>
    <lineage>
        <taxon>Bacteria</taxon>
        <taxon>Bacillati</taxon>
        <taxon>Actinomycetota</taxon>
        <taxon>Actinomycetes</taxon>
        <taxon>Micrococcales</taxon>
        <taxon>Micrococcaceae</taxon>
        <taxon>Arthrobacter</taxon>
    </lineage>
</organism>
<name>A0ABU1UDV4_9MICC</name>
<evidence type="ECO:0000256" key="2">
    <source>
        <dbReference type="ARBA" id="ARBA00007557"/>
    </source>
</evidence>
<gene>
    <name evidence="9" type="ORF">J2X01_002655</name>
</gene>
<evidence type="ECO:0000256" key="5">
    <source>
        <dbReference type="ARBA" id="ARBA00022448"/>
    </source>
</evidence>
<keyword evidence="10" id="KW-1185">Reference proteome</keyword>
<feature type="domain" description="Electron transfer flavoprotein alpha/beta-subunit N-terminal" evidence="8">
    <location>
        <begin position="23"/>
        <end position="213"/>
    </location>
</feature>
<dbReference type="Gene3D" id="3.40.50.620">
    <property type="entry name" value="HUPs"/>
    <property type="match status" value="1"/>
</dbReference>
<evidence type="ECO:0000256" key="1">
    <source>
        <dbReference type="ARBA" id="ARBA00001974"/>
    </source>
</evidence>
<dbReference type="InterPro" id="IPR014729">
    <property type="entry name" value="Rossmann-like_a/b/a_fold"/>
</dbReference>
<dbReference type="EMBL" id="JAVDVQ010000010">
    <property type="protein sequence ID" value="MDR7083361.1"/>
    <property type="molecule type" value="Genomic_DNA"/>
</dbReference>
<evidence type="ECO:0000256" key="4">
    <source>
        <dbReference type="ARBA" id="ARBA00016797"/>
    </source>
</evidence>
<keyword evidence="6" id="KW-0249">Electron transport</keyword>
<protein>
    <recommendedName>
        <fullName evidence="4">Electron transfer flavoprotein subunit beta</fullName>
    </recommendedName>
</protein>
<comment type="function">
    <text evidence="7">The electron transfer flavoprotein serves as a specific electron acceptor for other dehydrogenases. It transfers the electrons to the main respiratory chain via ETF-ubiquinone oxidoreductase (ETF dehydrogenase).</text>
</comment>
<comment type="cofactor">
    <cofactor evidence="1">
        <name>FAD</name>
        <dbReference type="ChEBI" id="CHEBI:57692"/>
    </cofactor>
</comment>
<dbReference type="PANTHER" id="PTHR21294">
    <property type="entry name" value="ELECTRON TRANSFER FLAVOPROTEIN BETA-SUBUNIT"/>
    <property type="match status" value="1"/>
</dbReference>
<evidence type="ECO:0000256" key="6">
    <source>
        <dbReference type="ARBA" id="ARBA00022982"/>
    </source>
</evidence>
<sequence>MKIVVLAKQVPDTWSDRKMNLETGLLDREASEPVPDEINERALGAVLQFKDTNPDAEVVMLSMGPEDTTKTLRKLLSMGADSAVLVSDSALAGSDMVQTSRVLAAAVQRIAPDLVVAGNEATDGRGGMIPAMVAEILGWPVLPGLDEMTITADGVSGTAQVDGGSLKLSSGLPAAASLTEKSAEPRFPNFKGIMQAKKKPLETWSLAELGIQAGPEAASVRSAMVSARARPAKVAGPKVVDDGTAASQLAEFLAAQRLI</sequence>
<evidence type="ECO:0000259" key="8">
    <source>
        <dbReference type="SMART" id="SM00893"/>
    </source>
</evidence>
<evidence type="ECO:0000313" key="9">
    <source>
        <dbReference type="EMBL" id="MDR7083361.1"/>
    </source>
</evidence>
<dbReference type="RefSeq" id="WP_310057923.1">
    <property type="nucleotide sequence ID" value="NZ_JAVDVQ010000010.1"/>
</dbReference>
<dbReference type="SMART" id="SM00893">
    <property type="entry name" value="ETF"/>
    <property type="match status" value="1"/>
</dbReference>
<accession>A0ABU1UDV4</accession>
<dbReference type="PIRSF" id="PIRSF000090">
    <property type="entry name" value="Beta-ETF"/>
    <property type="match status" value="1"/>
</dbReference>
<dbReference type="Proteomes" id="UP001252243">
    <property type="component" value="Unassembled WGS sequence"/>
</dbReference>
<dbReference type="CDD" id="cd01714">
    <property type="entry name" value="ETF_beta"/>
    <property type="match status" value="1"/>
</dbReference>
<dbReference type="InterPro" id="IPR014730">
    <property type="entry name" value="ETF_a/b_N"/>
</dbReference>
<proteinExistence type="inferred from homology"/>
<evidence type="ECO:0000256" key="7">
    <source>
        <dbReference type="ARBA" id="ARBA00025649"/>
    </source>
</evidence>
<reference evidence="9 10" key="1">
    <citation type="submission" date="2023-07" db="EMBL/GenBank/DDBJ databases">
        <title>Sorghum-associated microbial communities from plants grown in Nebraska, USA.</title>
        <authorList>
            <person name="Schachtman D."/>
        </authorList>
    </citation>
    <scope>NUCLEOTIDE SEQUENCE [LARGE SCALE GENOMIC DNA]</scope>
    <source>
        <strain evidence="9 10">BE167</strain>
    </source>
</reference>
<comment type="caution">
    <text evidence="9">The sequence shown here is derived from an EMBL/GenBank/DDBJ whole genome shotgun (WGS) entry which is preliminary data.</text>
</comment>
<comment type="subunit">
    <text evidence="3">Heterodimer of an alpha and a beta subunit.</text>
</comment>